<gene>
    <name evidence="5" type="ORF">FRZ00_12710</name>
</gene>
<dbReference type="SMART" id="SM00828">
    <property type="entry name" value="PKS_MT"/>
    <property type="match status" value="1"/>
</dbReference>
<evidence type="ECO:0000256" key="3">
    <source>
        <dbReference type="ARBA" id="ARBA00022691"/>
    </source>
</evidence>
<name>A0A5N5WA50_STRMB</name>
<dbReference type="InterPro" id="IPR029063">
    <property type="entry name" value="SAM-dependent_MTases_sf"/>
</dbReference>
<dbReference type="SUPFAM" id="SSF53335">
    <property type="entry name" value="S-adenosyl-L-methionine-dependent methyltransferases"/>
    <property type="match status" value="1"/>
</dbReference>
<dbReference type="PANTHER" id="PTHR44068">
    <property type="entry name" value="ZGC:194242"/>
    <property type="match status" value="1"/>
</dbReference>
<dbReference type="InterPro" id="IPR041698">
    <property type="entry name" value="Methyltransf_25"/>
</dbReference>
<keyword evidence="1 5" id="KW-0489">Methyltransferase</keyword>
<dbReference type="GO" id="GO:0032259">
    <property type="term" value="P:methylation"/>
    <property type="evidence" value="ECO:0007669"/>
    <property type="project" value="UniProtKB-KW"/>
</dbReference>
<dbReference type="GO" id="GO:0008168">
    <property type="term" value="F:methyltransferase activity"/>
    <property type="evidence" value="ECO:0007669"/>
    <property type="project" value="UniProtKB-KW"/>
</dbReference>
<sequence>MISGFRDVTPQAIAELYDRYSERTAALLGGSIHFGHWPDPAESAPTAPAAPATSVATASARMTRLMTDALGVGPGDRVLDAGCGTGRPALQLARTTGATVTGITLSGEQVRLASAAAAAEGLSDRVSFRLADVAEARFPADSFDGAWLFESLLHMPDPRHVLRRIHDALRPGARLAIANVVERAPLPAASRPALDTFCALNRIAAILPLADYPALLADAGLAVESVTDVSEHSVPQTLRALCAAIRADGTDVPPEEREERRTLLDAMDRLAVTPELGYAIVVASKPRRP</sequence>
<dbReference type="AlphaFoldDB" id="A0A5N5WA50"/>
<evidence type="ECO:0000256" key="2">
    <source>
        <dbReference type="ARBA" id="ARBA00022679"/>
    </source>
</evidence>
<dbReference type="CDD" id="cd02440">
    <property type="entry name" value="AdoMet_MTases"/>
    <property type="match status" value="1"/>
</dbReference>
<evidence type="ECO:0000259" key="4">
    <source>
        <dbReference type="SMART" id="SM00828"/>
    </source>
</evidence>
<evidence type="ECO:0000313" key="5">
    <source>
        <dbReference type="EMBL" id="KAB7846368.1"/>
    </source>
</evidence>
<feature type="domain" description="Polyketide synthase-like methyltransferase" evidence="4">
    <location>
        <begin position="69"/>
        <end position="274"/>
    </location>
</feature>
<dbReference type="Pfam" id="PF13649">
    <property type="entry name" value="Methyltransf_25"/>
    <property type="match status" value="1"/>
</dbReference>
<dbReference type="RefSeq" id="WP_152263539.1">
    <property type="nucleotide sequence ID" value="NZ_VOKX01000022.1"/>
</dbReference>
<keyword evidence="3" id="KW-0949">S-adenosyl-L-methionine</keyword>
<reference evidence="5 6" key="1">
    <citation type="journal article" date="2019" name="Microb. Cell Fact.">
        <title>Exploring novel herbicidin analogues by transcriptional regulator overexpression and MS/MS molecular networking.</title>
        <authorList>
            <person name="Shi Y."/>
            <person name="Gu R."/>
            <person name="Li Y."/>
            <person name="Wang X."/>
            <person name="Ren W."/>
            <person name="Li X."/>
            <person name="Wang L."/>
            <person name="Xie Y."/>
            <person name="Hong B."/>
        </authorList>
    </citation>
    <scope>NUCLEOTIDE SEQUENCE [LARGE SCALE GENOMIC DNA]</scope>
    <source>
        <strain evidence="5 6">US-43</strain>
    </source>
</reference>
<comment type="caution">
    <text evidence="5">The sequence shown here is derived from an EMBL/GenBank/DDBJ whole genome shotgun (WGS) entry which is preliminary data.</text>
</comment>
<dbReference type="PANTHER" id="PTHR44068:SF11">
    <property type="entry name" value="GERANYL DIPHOSPHATE 2-C-METHYLTRANSFERASE"/>
    <property type="match status" value="1"/>
</dbReference>
<dbReference type="InterPro" id="IPR050447">
    <property type="entry name" value="Erg6_SMT_methyltransf"/>
</dbReference>
<proteinExistence type="predicted"/>
<dbReference type="OrthoDB" id="9769602at2"/>
<accession>A0A5N5WA50</accession>
<dbReference type="Proteomes" id="UP000327000">
    <property type="component" value="Unassembled WGS sequence"/>
</dbReference>
<organism evidence="5 6">
    <name type="scientific">Streptomyces mobaraensis</name>
    <name type="common">Streptoverticillium mobaraense</name>
    <dbReference type="NCBI Taxonomy" id="35621"/>
    <lineage>
        <taxon>Bacteria</taxon>
        <taxon>Bacillati</taxon>
        <taxon>Actinomycetota</taxon>
        <taxon>Actinomycetes</taxon>
        <taxon>Kitasatosporales</taxon>
        <taxon>Streptomycetaceae</taxon>
        <taxon>Streptomyces</taxon>
    </lineage>
</organism>
<dbReference type="Gene3D" id="3.40.50.150">
    <property type="entry name" value="Vaccinia Virus protein VP39"/>
    <property type="match status" value="1"/>
</dbReference>
<keyword evidence="2 5" id="KW-0808">Transferase</keyword>
<evidence type="ECO:0000313" key="6">
    <source>
        <dbReference type="Proteomes" id="UP000327000"/>
    </source>
</evidence>
<keyword evidence="6" id="KW-1185">Reference proteome</keyword>
<dbReference type="InterPro" id="IPR020803">
    <property type="entry name" value="MeTfrase_dom"/>
</dbReference>
<protein>
    <submittedName>
        <fullName evidence="5">Methyltransferase domain-containing protein</fullName>
    </submittedName>
</protein>
<dbReference type="EMBL" id="VOKX01000022">
    <property type="protein sequence ID" value="KAB7846368.1"/>
    <property type="molecule type" value="Genomic_DNA"/>
</dbReference>
<evidence type="ECO:0000256" key="1">
    <source>
        <dbReference type="ARBA" id="ARBA00022603"/>
    </source>
</evidence>